<dbReference type="HOGENOM" id="CLU_029499_0_2_2"/>
<keyword evidence="3" id="KW-1185">Reference proteome</keyword>
<organism evidence="2 3">
    <name type="scientific">Staphylothermus hellenicus (strain DSM 12710 / JCM 10830 / BK20S6-10-b1 / P8)</name>
    <dbReference type="NCBI Taxonomy" id="591019"/>
    <lineage>
        <taxon>Archaea</taxon>
        <taxon>Thermoproteota</taxon>
        <taxon>Thermoprotei</taxon>
        <taxon>Desulfurococcales</taxon>
        <taxon>Desulfurococcaceae</taxon>
        <taxon>Staphylothermus</taxon>
    </lineage>
</organism>
<dbReference type="RefSeq" id="WP_013143016.1">
    <property type="nucleotide sequence ID" value="NC_014205.1"/>
</dbReference>
<dbReference type="Gene3D" id="3.90.550.10">
    <property type="entry name" value="Spore Coat Polysaccharide Biosynthesis Protein SpsA, Chain A"/>
    <property type="match status" value="1"/>
</dbReference>
<dbReference type="Proteomes" id="UP000002573">
    <property type="component" value="Chromosome"/>
</dbReference>
<gene>
    <name evidence="2" type="ordered locus">Shell_0697</name>
</gene>
<reference evidence="2 3" key="2">
    <citation type="journal article" date="2011" name="Stand. Genomic Sci.">
        <title>Complete genome sequence of Staphylothermus hellenicus P8.</title>
        <authorList>
            <person name="Anderson I."/>
            <person name="Wirth R."/>
            <person name="Lucas S."/>
            <person name="Copeland A."/>
            <person name="Lapidus A."/>
            <person name="Cheng J.F."/>
            <person name="Goodwin L."/>
            <person name="Pitluck S."/>
            <person name="Davenport K."/>
            <person name="Detter J.C."/>
            <person name="Han C."/>
            <person name="Tapia R."/>
            <person name="Land M."/>
            <person name="Hauser L."/>
            <person name="Pati A."/>
            <person name="Mikhailova N."/>
            <person name="Woyke T."/>
            <person name="Klenk H.P."/>
            <person name="Kyrpides N."/>
            <person name="Ivanova N."/>
        </authorList>
    </citation>
    <scope>NUCLEOTIDE SEQUENCE [LARGE SCALE GENOMIC DNA]</scope>
    <source>
        <strain evidence="3">DSM 12710 / JCM 10830 / BK20S6-10-b1 / P8</strain>
    </source>
</reference>
<dbReference type="Gene3D" id="2.160.10.10">
    <property type="entry name" value="Hexapeptide repeat proteins"/>
    <property type="match status" value="1"/>
</dbReference>
<dbReference type="InterPro" id="IPR050486">
    <property type="entry name" value="Mannose-1P_guanyltransferase"/>
</dbReference>
<dbReference type="SUPFAM" id="SSF53448">
    <property type="entry name" value="Nucleotide-diphospho-sugar transferases"/>
    <property type="match status" value="1"/>
</dbReference>
<dbReference type="Pfam" id="PF00483">
    <property type="entry name" value="NTP_transferase"/>
    <property type="match status" value="1"/>
</dbReference>
<dbReference type="GeneID" id="9233986"/>
<protein>
    <submittedName>
        <fullName evidence="2">Nucleotidyl transferase</fullName>
    </submittedName>
</protein>
<dbReference type="SUPFAM" id="SSF51161">
    <property type="entry name" value="Trimeric LpxA-like enzymes"/>
    <property type="match status" value="1"/>
</dbReference>
<sequence length="373" mass="42726">MVLEAIVLAGGLGSRLRPLTLVKPKPMIPLAGKPLIEHIIYWLKNHGFTRFIVVGKYLGEVIRDYFSNRRDVIVRIVDSKDTADAVRLVRDDILSDDILISMGDVICNADFYSFYKYHVENNGIATISLKEVDNPLQYGVVFIDEHGRIRHFVEKPASIELYVLNIAFLKSYKSFRSNLVNTGFYMINKYVLEIISKYPSLMDWGKHVFPYLVEQGYKVYGWIMNNNVYWEDLGRINNYVKTLRDLLSGKIPGYKPAGREVEDKVYIDEGADVRGKIIPPVYIGRNVFVDEKSIIGPYVSIEENSVIKGESNISYTIIWENTGIMHSKIHDSVIMNSVHIVDSKISSSIIGSYNFVRRNILVEKEIFEPKIQV</sequence>
<evidence type="ECO:0000313" key="2">
    <source>
        <dbReference type="EMBL" id="ADI31818.1"/>
    </source>
</evidence>
<reference evidence="3" key="1">
    <citation type="submission" date="2010-05" db="EMBL/GenBank/DDBJ databases">
        <title>Complete sequence of Staphylothermus hellenicus DSM 12710.</title>
        <authorList>
            <consortium name="US DOE Joint Genome Institute"/>
            <person name="Lucas S."/>
            <person name="Copeland A."/>
            <person name="Lapidus A."/>
            <person name="Cheng J.-F."/>
            <person name="Bruce D."/>
            <person name="Goodwin L."/>
            <person name="Pitluck S."/>
            <person name="Davenport K."/>
            <person name="Detter J.C."/>
            <person name="Han C."/>
            <person name="Tapia R."/>
            <person name="Larimer F."/>
            <person name="Land M."/>
            <person name="Hauser L."/>
            <person name="Kyrpides N."/>
            <person name="Mikhailova N."/>
            <person name="Anderson I.J."/>
            <person name="Woyke T."/>
        </authorList>
    </citation>
    <scope>NUCLEOTIDE SEQUENCE [LARGE SCALE GENOMIC DNA]</scope>
    <source>
        <strain evidence="3">DSM 12710 / JCM 10830 / BK20S6-10-b1 / P8</strain>
    </source>
</reference>
<dbReference type="EMBL" id="CP002051">
    <property type="protein sequence ID" value="ADI31818.1"/>
    <property type="molecule type" value="Genomic_DNA"/>
</dbReference>
<keyword evidence="2" id="KW-0808">Transferase</keyword>
<dbReference type="PANTHER" id="PTHR22572">
    <property type="entry name" value="SUGAR-1-PHOSPHATE GUANYL TRANSFERASE"/>
    <property type="match status" value="1"/>
</dbReference>
<dbReference type="CDD" id="cd04181">
    <property type="entry name" value="NTP_transferase"/>
    <property type="match status" value="1"/>
</dbReference>
<dbReference type="KEGG" id="shc:Shell_0697"/>
<dbReference type="InterPro" id="IPR005835">
    <property type="entry name" value="NTP_transferase_dom"/>
</dbReference>
<dbReference type="InterPro" id="IPR011004">
    <property type="entry name" value="Trimer_LpxA-like_sf"/>
</dbReference>
<feature type="domain" description="Nucleotidyl transferase" evidence="1">
    <location>
        <begin position="5"/>
        <end position="247"/>
    </location>
</feature>
<accession>D7DCC1</accession>
<dbReference type="GO" id="GO:0016740">
    <property type="term" value="F:transferase activity"/>
    <property type="evidence" value="ECO:0007669"/>
    <property type="project" value="UniProtKB-KW"/>
</dbReference>
<dbReference type="eggNOG" id="arCOG00666">
    <property type="taxonomic scope" value="Archaea"/>
</dbReference>
<evidence type="ECO:0000313" key="3">
    <source>
        <dbReference type="Proteomes" id="UP000002573"/>
    </source>
</evidence>
<dbReference type="AlphaFoldDB" id="D7DCC1"/>
<dbReference type="STRING" id="591019.Shell_0697"/>
<dbReference type="InterPro" id="IPR029044">
    <property type="entry name" value="Nucleotide-diphossugar_trans"/>
</dbReference>
<evidence type="ECO:0000259" key="1">
    <source>
        <dbReference type="Pfam" id="PF00483"/>
    </source>
</evidence>
<proteinExistence type="predicted"/>
<name>D7DCC1_STAHD</name>